<dbReference type="PANTHER" id="PTHR24345:SF0">
    <property type="entry name" value="CELL CYCLE SERINE_THREONINE-PROTEIN KINASE CDC5_MSD2"/>
    <property type="match status" value="1"/>
</dbReference>
<name>A0A448YVI2_9STRA</name>
<dbReference type="FunFam" id="1.10.510.10:FF:000571">
    <property type="entry name" value="Maternal embryonic leucine zipper kinase"/>
    <property type="match status" value="1"/>
</dbReference>
<dbReference type="InterPro" id="IPR008271">
    <property type="entry name" value="Ser/Thr_kinase_AS"/>
</dbReference>
<dbReference type="FunFam" id="3.30.200.20:FF:000091">
    <property type="entry name" value="Serine/threonine-protein kinase PLK"/>
    <property type="match status" value="1"/>
</dbReference>
<dbReference type="InterPro" id="IPR017441">
    <property type="entry name" value="Protein_kinase_ATP_BS"/>
</dbReference>
<evidence type="ECO:0000256" key="7">
    <source>
        <dbReference type="PROSITE-ProRule" id="PRU10141"/>
    </source>
</evidence>
<dbReference type="Gene3D" id="1.10.510.10">
    <property type="entry name" value="Transferase(Phosphotransferase) domain 1"/>
    <property type="match status" value="1"/>
</dbReference>
<evidence type="ECO:0000256" key="2">
    <source>
        <dbReference type="ARBA" id="ARBA00022679"/>
    </source>
</evidence>
<keyword evidence="1" id="KW-0723">Serine/threonine-protein kinase</keyword>
<evidence type="ECO:0000256" key="6">
    <source>
        <dbReference type="ARBA" id="ARBA00022840"/>
    </source>
</evidence>
<evidence type="ECO:0000256" key="3">
    <source>
        <dbReference type="ARBA" id="ARBA00022737"/>
    </source>
</evidence>
<accession>A0A448YVI2</accession>
<dbReference type="InterPro" id="IPR011009">
    <property type="entry name" value="Kinase-like_dom_sf"/>
</dbReference>
<evidence type="ECO:0000259" key="9">
    <source>
        <dbReference type="PROSITE" id="PS50011"/>
    </source>
</evidence>
<keyword evidence="2" id="KW-0808">Transferase</keyword>
<dbReference type="PANTHER" id="PTHR24345">
    <property type="entry name" value="SERINE/THREONINE-PROTEIN KINASE PLK"/>
    <property type="match status" value="1"/>
</dbReference>
<dbReference type="SMART" id="SM00220">
    <property type="entry name" value="S_TKc"/>
    <property type="match status" value="1"/>
</dbReference>
<dbReference type="Pfam" id="PF00069">
    <property type="entry name" value="Pkinase"/>
    <property type="match status" value="1"/>
</dbReference>
<organism evidence="10 11">
    <name type="scientific">Pseudo-nitzschia multistriata</name>
    <dbReference type="NCBI Taxonomy" id="183589"/>
    <lineage>
        <taxon>Eukaryota</taxon>
        <taxon>Sar</taxon>
        <taxon>Stramenopiles</taxon>
        <taxon>Ochrophyta</taxon>
        <taxon>Bacillariophyta</taxon>
        <taxon>Bacillariophyceae</taxon>
        <taxon>Bacillariophycidae</taxon>
        <taxon>Bacillariales</taxon>
        <taxon>Bacillariaceae</taxon>
        <taxon>Pseudo-nitzschia</taxon>
    </lineage>
</organism>
<dbReference type="InterPro" id="IPR000719">
    <property type="entry name" value="Prot_kinase_dom"/>
</dbReference>
<dbReference type="SUPFAM" id="SSF56112">
    <property type="entry name" value="Protein kinase-like (PK-like)"/>
    <property type="match status" value="1"/>
</dbReference>
<protein>
    <recommendedName>
        <fullName evidence="9">Protein kinase domain-containing protein</fullName>
    </recommendedName>
</protein>
<dbReference type="GO" id="GO:0005634">
    <property type="term" value="C:nucleus"/>
    <property type="evidence" value="ECO:0007669"/>
    <property type="project" value="TreeGrafter"/>
</dbReference>
<keyword evidence="4 7" id="KW-0547">Nucleotide-binding</keyword>
<dbReference type="CDD" id="cd14099">
    <property type="entry name" value="STKc_PLK"/>
    <property type="match status" value="1"/>
</dbReference>
<evidence type="ECO:0000313" key="10">
    <source>
        <dbReference type="EMBL" id="VEU33793.1"/>
    </source>
</evidence>
<evidence type="ECO:0000256" key="8">
    <source>
        <dbReference type="SAM" id="MobiDB-lite"/>
    </source>
</evidence>
<dbReference type="PROSITE" id="PS00108">
    <property type="entry name" value="PROTEIN_KINASE_ST"/>
    <property type="match status" value="1"/>
</dbReference>
<evidence type="ECO:0000256" key="1">
    <source>
        <dbReference type="ARBA" id="ARBA00022527"/>
    </source>
</evidence>
<evidence type="ECO:0000256" key="4">
    <source>
        <dbReference type="ARBA" id="ARBA00022741"/>
    </source>
</evidence>
<feature type="region of interest" description="Disordered" evidence="8">
    <location>
        <begin position="574"/>
        <end position="602"/>
    </location>
</feature>
<dbReference type="OrthoDB" id="408964at2759"/>
<feature type="domain" description="Protein kinase" evidence="9">
    <location>
        <begin position="181"/>
        <end position="439"/>
    </location>
</feature>
<sequence>MSPRDRYDEDDDRKPAAVTTASAPRSATHRMNKAHVSVKPGSSTTRRAPLQSRDPNTISGSYRSGSSNSTEEYNSKDFRFSNLESSNNECNKRFMNSTNNSGRNFSRTLPGGSNSATNSNVMRSYSTSELREGSDPGVPAPARGSAYTTRSTSLPNLDADSVIIEEHRRKINGEGYTLHRYLRGKMLGKGGFAKVYLCTALDTNKSYAIKIVPKANLVKARARDKLKAEIKIHRTLHHMNVCAFKHFFEDKTNCYILLELCHNQSMNEMIKRRKRLTEPETAFFMRQLMEATKYMHKELVIHRDLKLGNLFLDKNMNIKVGDLGLATKLQSADEIRKTICGTPNYIAPEVIQGDRATRGHSFEVDIWSMGVIMFTCLVGKPPYEAKDVKATYQRIMANQYKFPSNVSISDDAKNLIVKMLQSKPSDRPTLDEISVHPFLTSRFIPECLPSNATHVAPRWEASASSSAAQNAFSRPGLLKPNTSRLPFVARDANVPSTAQRDERKKPPPSSTTNPSPMMQVQGAVKYAWSAVTSVASPSRPVAQQPTPKFRVFDETNDRQSSERDIVSRTANLGIGATTREISPDNPSSHRRAEPASSNTDSFTLNDMFERVMGGAIR</sequence>
<feature type="compositionally biased region" description="Low complexity" evidence="8">
    <location>
        <begin position="59"/>
        <end position="69"/>
    </location>
</feature>
<evidence type="ECO:0000256" key="5">
    <source>
        <dbReference type="ARBA" id="ARBA00022777"/>
    </source>
</evidence>
<feature type="compositionally biased region" description="Polar residues" evidence="8">
    <location>
        <begin position="82"/>
        <end position="128"/>
    </location>
</feature>
<dbReference type="PROSITE" id="PS50011">
    <property type="entry name" value="PROTEIN_KINASE_DOM"/>
    <property type="match status" value="1"/>
</dbReference>
<dbReference type="Gene3D" id="3.30.200.20">
    <property type="entry name" value="Phosphorylase Kinase, domain 1"/>
    <property type="match status" value="1"/>
</dbReference>
<dbReference type="GO" id="GO:0004674">
    <property type="term" value="F:protein serine/threonine kinase activity"/>
    <property type="evidence" value="ECO:0007669"/>
    <property type="project" value="UniProtKB-KW"/>
</dbReference>
<feature type="compositionally biased region" description="Basic and acidic residues" evidence="8">
    <location>
        <begin position="1"/>
        <end position="15"/>
    </location>
</feature>
<dbReference type="AlphaFoldDB" id="A0A448YVI2"/>
<dbReference type="EMBL" id="CAACVS010000009">
    <property type="protein sequence ID" value="VEU33793.1"/>
    <property type="molecule type" value="Genomic_DNA"/>
</dbReference>
<dbReference type="GO" id="GO:0005524">
    <property type="term" value="F:ATP binding"/>
    <property type="evidence" value="ECO:0007669"/>
    <property type="project" value="UniProtKB-UniRule"/>
</dbReference>
<evidence type="ECO:0000313" key="11">
    <source>
        <dbReference type="Proteomes" id="UP000291116"/>
    </source>
</evidence>
<keyword evidence="11" id="KW-1185">Reference proteome</keyword>
<dbReference type="PROSITE" id="PS00107">
    <property type="entry name" value="PROTEIN_KINASE_ATP"/>
    <property type="match status" value="1"/>
</dbReference>
<dbReference type="Proteomes" id="UP000291116">
    <property type="component" value="Unassembled WGS sequence"/>
</dbReference>
<gene>
    <name evidence="10" type="ORF">PSNMU_V1.4_AUG-EV-PASAV3_0004830</name>
</gene>
<feature type="binding site" evidence="7">
    <location>
        <position position="210"/>
    </location>
    <ligand>
        <name>ATP</name>
        <dbReference type="ChEBI" id="CHEBI:30616"/>
    </ligand>
</feature>
<keyword evidence="3" id="KW-0677">Repeat</keyword>
<keyword evidence="6 7" id="KW-0067">ATP-binding</keyword>
<keyword evidence="5" id="KW-0418">Kinase</keyword>
<reference evidence="10 11" key="1">
    <citation type="submission" date="2019-01" db="EMBL/GenBank/DDBJ databases">
        <authorList>
            <person name="Ferrante I. M."/>
        </authorList>
    </citation>
    <scope>NUCLEOTIDE SEQUENCE [LARGE SCALE GENOMIC DNA]</scope>
    <source>
        <strain evidence="10 11">B856</strain>
    </source>
</reference>
<proteinExistence type="predicted"/>
<feature type="region of interest" description="Disordered" evidence="8">
    <location>
        <begin position="473"/>
        <end position="517"/>
    </location>
</feature>
<feature type="region of interest" description="Disordered" evidence="8">
    <location>
        <begin position="1"/>
        <end position="151"/>
    </location>
</feature>